<dbReference type="GO" id="GO:0000793">
    <property type="term" value="C:condensed chromosome"/>
    <property type="evidence" value="ECO:0007669"/>
    <property type="project" value="TreeGrafter"/>
</dbReference>
<dbReference type="GO" id="GO:0044547">
    <property type="term" value="F:DNA topoisomerase binding"/>
    <property type="evidence" value="ECO:0007669"/>
    <property type="project" value="TreeGrafter"/>
</dbReference>
<name>A0A816EZX0_ADIRI</name>
<sequence length="258" mass="30616">VWKLAGWVPHELSDHNKTERVRIFNQLLQRNDENPFLQFFVTGDESWLLFKNVKRKKVCVNRGQSPKGIPRNFHCKKAMWCVWWDRSGIIHWEIITQIRQQSFCYWWDDKDVKHEWPIPDRNGKKQHNINSDVYSAQLDRLEAAIKVKRPRKKNHIVFHHDNAKPHVAHQVTQSIDDKGWELLEHPPYSPTEAPTDYHVNRSLKNWQAGKIYDDLDDLVDDVKAWIASKDRHFFARGIDLLPSKWEAVIEVDGDYAPE</sequence>
<keyword evidence="2" id="KW-1185">Reference proteome</keyword>
<dbReference type="InterPro" id="IPR036397">
    <property type="entry name" value="RNaseH_sf"/>
</dbReference>
<organism evidence="1 2">
    <name type="scientific">Adineta ricciae</name>
    <name type="common">Rotifer</name>
    <dbReference type="NCBI Taxonomy" id="249248"/>
    <lineage>
        <taxon>Eukaryota</taxon>
        <taxon>Metazoa</taxon>
        <taxon>Spiralia</taxon>
        <taxon>Gnathifera</taxon>
        <taxon>Rotifera</taxon>
        <taxon>Eurotatoria</taxon>
        <taxon>Bdelloidea</taxon>
        <taxon>Adinetida</taxon>
        <taxon>Adinetidae</taxon>
        <taxon>Adineta</taxon>
    </lineage>
</organism>
<dbReference type="EMBL" id="CAJNOR010010308">
    <property type="protein sequence ID" value="CAF1652759.1"/>
    <property type="molecule type" value="Genomic_DNA"/>
</dbReference>
<dbReference type="GO" id="GO:0006303">
    <property type="term" value="P:double-strand break repair via nonhomologous end joining"/>
    <property type="evidence" value="ECO:0007669"/>
    <property type="project" value="TreeGrafter"/>
</dbReference>
<dbReference type="GO" id="GO:0000729">
    <property type="term" value="P:DNA double-strand break processing"/>
    <property type="evidence" value="ECO:0007669"/>
    <property type="project" value="TreeGrafter"/>
</dbReference>
<comment type="caution">
    <text evidence="1">The sequence shown here is derived from an EMBL/GenBank/DDBJ whole genome shotgun (WGS) entry which is preliminary data.</text>
</comment>
<dbReference type="AlphaFoldDB" id="A0A816EZX0"/>
<evidence type="ECO:0000313" key="2">
    <source>
        <dbReference type="Proteomes" id="UP000663828"/>
    </source>
</evidence>
<reference evidence="1" key="1">
    <citation type="submission" date="2021-02" db="EMBL/GenBank/DDBJ databases">
        <authorList>
            <person name="Nowell W R."/>
        </authorList>
    </citation>
    <scope>NUCLEOTIDE SEQUENCE</scope>
</reference>
<dbReference type="PANTHER" id="PTHR46060:SF2">
    <property type="entry name" value="HISTONE-LYSINE N-METHYLTRANSFERASE SETMAR"/>
    <property type="match status" value="1"/>
</dbReference>
<gene>
    <name evidence="1" type="ORF">XAT740_LOCUS55315</name>
</gene>
<dbReference type="Proteomes" id="UP000663828">
    <property type="component" value="Unassembled WGS sequence"/>
</dbReference>
<dbReference type="InterPro" id="IPR052709">
    <property type="entry name" value="Transposase-MT_Hybrid"/>
</dbReference>
<dbReference type="GO" id="GO:0005634">
    <property type="term" value="C:nucleus"/>
    <property type="evidence" value="ECO:0007669"/>
    <property type="project" value="TreeGrafter"/>
</dbReference>
<dbReference type="InterPro" id="IPR001888">
    <property type="entry name" value="Transposase_1"/>
</dbReference>
<dbReference type="GO" id="GO:0003690">
    <property type="term" value="F:double-stranded DNA binding"/>
    <property type="evidence" value="ECO:0007669"/>
    <property type="project" value="TreeGrafter"/>
</dbReference>
<dbReference type="GO" id="GO:0046975">
    <property type="term" value="F:histone H3K36 methyltransferase activity"/>
    <property type="evidence" value="ECO:0007669"/>
    <property type="project" value="TreeGrafter"/>
</dbReference>
<dbReference type="GO" id="GO:0044774">
    <property type="term" value="P:mitotic DNA integrity checkpoint signaling"/>
    <property type="evidence" value="ECO:0007669"/>
    <property type="project" value="TreeGrafter"/>
</dbReference>
<feature type="non-terminal residue" evidence="1">
    <location>
        <position position="1"/>
    </location>
</feature>
<protein>
    <recommendedName>
        <fullName evidence="3">Transposase</fullName>
    </recommendedName>
</protein>
<dbReference type="GO" id="GO:0035861">
    <property type="term" value="C:site of double-strand break"/>
    <property type="evidence" value="ECO:0007669"/>
    <property type="project" value="TreeGrafter"/>
</dbReference>
<dbReference type="GO" id="GO:0031297">
    <property type="term" value="P:replication fork processing"/>
    <property type="evidence" value="ECO:0007669"/>
    <property type="project" value="TreeGrafter"/>
</dbReference>
<dbReference type="Pfam" id="PF01359">
    <property type="entry name" value="Transposase_1"/>
    <property type="match status" value="1"/>
</dbReference>
<dbReference type="GO" id="GO:0015074">
    <property type="term" value="P:DNA integration"/>
    <property type="evidence" value="ECO:0007669"/>
    <property type="project" value="TreeGrafter"/>
</dbReference>
<dbReference type="GO" id="GO:0003697">
    <property type="term" value="F:single-stranded DNA binding"/>
    <property type="evidence" value="ECO:0007669"/>
    <property type="project" value="TreeGrafter"/>
</dbReference>
<evidence type="ECO:0000313" key="1">
    <source>
        <dbReference type="EMBL" id="CAF1652759.1"/>
    </source>
</evidence>
<dbReference type="GO" id="GO:0042800">
    <property type="term" value="F:histone H3K4 methyltransferase activity"/>
    <property type="evidence" value="ECO:0007669"/>
    <property type="project" value="TreeGrafter"/>
</dbReference>
<evidence type="ECO:0008006" key="3">
    <source>
        <dbReference type="Google" id="ProtNLM"/>
    </source>
</evidence>
<dbReference type="GO" id="GO:0000014">
    <property type="term" value="F:single-stranded DNA endodeoxyribonuclease activity"/>
    <property type="evidence" value="ECO:0007669"/>
    <property type="project" value="TreeGrafter"/>
</dbReference>
<accession>A0A816EZX0</accession>
<dbReference type="Gene3D" id="3.30.420.10">
    <property type="entry name" value="Ribonuclease H-like superfamily/Ribonuclease H"/>
    <property type="match status" value="1"/>
</dbReference>
<dbReference type="PANTHER" id="PTHR46060">
    <property type="entry name" value="MARINER MOS1 TRANSPOSASE-LIKE PROTEIN"/>
    <property type="match status" value="1"/>
</dbReference>
<proteinExistence type="predicted"/>